<evidence type="ECO:0000259" key="11">
    <source>
        <dbReference type="SMART" id="SM00962"/>
    </source>
</evidence>
<dbReference type="PANTHER" id="PTHR43134:SF1">
    <property type="entry name" value="SIGNAL RECOGNITION PARTICLE RECEPTOR SUBUNIT ALPHA"/>
    <property type="match status" value="1"/>
</dbReference>
<keyword evidence="2 9" id="KW-0963">Cytoplasm</keyword>
<feature type="domain" description="Signal recognition particle SRP54 helical bundle" evidence="12">
    <location>
        <begin position="21"/>
        <end position="102"/>
    </location>
</feature>
<keyword evidence="4 9" id="KW-0378">Hydrolase</keyword>
<dbReference type="InterPro" id="IPR004390">
    <property type="entry name" value="SR_rcpt_FtsY"/>
</dbReference>
<evidence type="ECO:0000256" key="1">
    <source>
        <dbReference type="ARBA" id="ARBA00022475"/>
    </source>
</evidence>
<sequence>MKRSSPSEKQKGAIVGFFDRLKKGLTKTRENFTHNIERLIIGYADIDDELIDDLEETLLMADVGVKTTETLIAAVRRGIKQKEIRTPEDLIPFLEKEIVQILESGENTFHMAEQGTTVLLVVGTNGVGKTTTIGKLSAYYRRQGKSVLLAAADTFRAAAIDQLEIWGKRADAQVIKHGEGSDPAAVVFDAMQAAKARNIDIVIVDTAGRLQTKSNLMQELEKIYRVIGREIPGAPHETLLVLDAGTGQNAISQAELFTQAAPVSGVVLTKLDGTAKGGVTIGIKSQLSIPIKWIGVGEGMDDLRPFHAEDFVSALFVKRADETEE</sequence>
<dbReference type="InterPro" id="IPR000897">
    <property type="entry name" value="SRP54_GTPase_dom"/>
</dbReference>
<dbReference type="HAMAP" id="MF_00920">
    <property type="entry name" value="FtsY"/>
    <property type="match status" value="1"/>
</dbReference>
<evidence type="ECO:0000256" key="8">
    <source>
        <dbReference type="ARBA" id="ARBA00048027"/>
    </source>
</evidence>
<dbReference type="SUPFAM" id="SSF52540">
    <property type="entry name" value="P-loop containing nucleoside triphosphate hydrolases"/>
    <property type="match status" value="1"/>
</dbReference>
<dbReference type="GO" id="GO:0006614">
    <property type="term" value="P:SRP-dependent cotranslational protein targeting to membrane"/>
    <property type="evidence" value="ECO:0007669"/>
    <property type="project" value="InterPro"/>
</dbReference>
<dbReference type="InterPro" id="IPR036225">
    <property type="entry name" value="SRP/SRP_N"/>
</dbReference>
<dbReference type="SMART" id="SM00962">
    <property type="entry name" value="SRP54"/>
    <property type="match status" value="1"/>
</dbReference>
<accession>A0A7G7VIW4</accession>
<evidence type="ECO:0000259" key="12">
    <source>
        <dbReference type="SMART" id="SM00963"/>
    </source>
</evidence>
<evidence type="ECO:0000256" key="4">
    <source>
        <dbReference type="ARBA" id="ARBA00022801"/>
    </source>
</evidence>
<keyword evidence="1 9" id="KW-1003">Cell membrane</keyword>
<dbReference type="Pfam" id="PF00448">
    <property type="entry name" value="SRP54"/>
    <property type="match status" value="1"/>
</dbReference>
<dbReference type="GO" id="GO:0005525">
    <property type="term" value="F:GTP binding"/>
    <property type="evidence" value="ECO:0007669"/>
    <property type="project" value="UniProtKB-UniRule"/>
</dbReference>
<organism evidence="13 14">
    <name type="scientific">Selenomonas timonae</name>
    <dbReference type="NCBI Taxonomy" id="2754044"/>
    <lineage>
        <taxon>Bacteria</taxon>
        <taxon>Bacillati</taxon>
        <taxon>Bacillota</taxon>
        <taxon>Negativicutes</taxon>
        <taxon>Selenomonadales</taxon>
        <taxon>Selenomonadaceae</taxon>
        <taxon>Selenomonas</taxon>
    </lineage>
</organism>
<dbReference type="Gene3D" id="3.40.50.300">
    <property type="entry name" value="P-loop containing nucleotide triphosphate hydrolases"/>
    <property type="match status" value="1"/>
</dbReference>
<dbReference type="AlphaFoldDB" id="A0A7G7VIW4"/>
<evidence type="ECO:0000313" key="13">
    <source>
        <dbReference type="EMBL" id="QNH54057.1"/>
    </source>
</evidence>
<gene>
    <name evidence="9 13" type="primary">ftsY</name>
    <name evidence="13" type="ORF">H1B31_09370</name>
</gene>
<keyword evidence="3 9" id="KW-0547">Nucleotide-binding</keyword>
<comment type="subunit">
    <text evidence="9">Part of the signal recognition particle protein translocation system, which is composed of SRP and FtsY.</text>
</comment>
<feature type="domain" description="SRP54-type proteins GTP-binding" evidence="11">
    <location>
        <begin position="116"/>
        <end position="317"/>
    </location>
</feature>
<evidence type="ECO:0000259" key="10">
    <source>
        <dbReference type="SMART" id="SM00382"/>
    </source>
</evidence>
<dbReference type="KEGG" id="stim:H1B31_09370"/>
<keyword evidence="5 9" id="KW-0342">GTP-binding</keyword>
<dbReference type="SMART" id="SM00963">
    <property type="entry name" value="SRP54_N"/>
    <property type="match status" value="1"/>
</dbReference>
<dbReference type="Gene3D" id="1.20.120.140">
    <property type="entry name" value="Signal recognition particle SRP54, nucleotide-binding domain"/>
    <property type="match status" value="1"/>
</dbReference>
<dbReference type="GO" id="GO:0005737">
    <property type="term" value="C:cytoplasm"/>
    <property type="evidence" value="ECO:0007669"/>
    <property type="project" value="UniProtKB-SubCell"/>
</dbReference>
<comment type="function">
    <text evidence="9">Involved in targeting and insertion of nascent membrane proteins into the cytoplasmic membrane. Acts as a receptor for the complex formed by the signal recognition particle (SRP) and the ribosome-nascent chain (RNC).</text>
</comment>
<dbReference type="InterPro" id="IPR013822">
    <property type="entry name" value="Signal_recog_particl_SRP54_hlx"/>
</dbReference>
<dbReference type="PANTHER" id="PTHR43134">
    <property type="entry name" value="SIGNAL RECOGNITION PARTICLE RECEPTOR SUBUNIT ALPHA"/>
    <property type="match status" value="1"/>
</dbReference>
<dbReference type="SMART" id="SM00382">
    <property type="entry name" value="AAA"/>
    <property type="match status" value="1"/>
</dbReference>
<evidence type="ECO:0000256" key="3">
    <source>
        <dbReference type="ARBA" id="ARBA00022741"/>
    </source>
</evidence>
<dbReference type="GO" id="GO:0003924">
    <property type="term" value="F:GTPase activity"/>
    <property type="evidence" value="ECO:0007669"/>
    <property type="project" value="UniProtKB-UniRule"/>
</dbReference>
<dbReference type="FunFam" id="1.20.120.140:FF:000002">
    <property type="entry name" value="Signal recognition particle receptor FtsY"/>
    <property type="match status" value="1"/>
</dbReference>
<dbReference type="NCBIfam" id="TIGR00064">
    <property type="entry name" value="ftsY"/>
    <property type="match status" value="1"/>
</dbReference>
<evidence type="ECO:0000313" key="14">
    <source>
        <dbReference type="Proteomes" id="UP000515480"/>
    </source>
</evidence>
<feature type="binding site" evidence="9">
    <location>
        <begin position="269"/>
        <end position="272"/>
    </location>
    <ligand>
        <name>GTP</name>
        <dbReference type="ChEBI" id="CHEBI:37565"/>
    </ligand>
</feature>
<dbReference type="Proteomes" id="UP000515480">
    <property type="component" value="Chromosome"/>
</dbReference>
<dbReference type="FunFam" id="3.40.50.300:FF:000053">
    <property type="entry name" value="Signal recognition particle receptor FtsY"/>
    <property type="match status" value="1"/>
</dbReference>
<protein>
    <recommendedName>
        <fullName evidence="9">Signal recognition particle receptor FtsY</fullName>
        <shortName evidence="9">SRP receptor</shortName>
        <ecNumber evidence="9">3.6.5.4</ecNumber>
    </recommendedName>
</protein>
<dbReference type="GO" id="GO:0005886">
    <property type="term" value="C:plasma membrane"/>
    <property type="evidence" value="ECO:0007669"/>
    <property type="project" value="UniProtKB-SubCell"/>
</dbReference>
<evidence type="ECO:0000256" key="7">
    <source>
        <dbReference type="ARBA" id="ARBA00023170"/>
    </source>
</evidence>
<evidence type="ECO:0000256" key="5">
    <source>
        <dbReference type="ARBA" id="ARBA00023134"/>
    </source>
</evidence>
<comment type="subcellular location">
    <subcellularLocation>
        <location evidence="9">Cell membrane</location>
        <topology evidence="9">Peripheral membrane protein</topology>
        <orientation evidence="9">Cytoplasmic side</orientation>
    </subcellularLocation>
    <subcellularLocation>
        <location evidence="9">Cytoplasm</location>
    </subcellularLocation>
</comment>
<keyword evidence="7 9" id="KW-0675">Receptor</keyword>
<dbReference type="InterPro" id="IPR042101">
    <property type="entry name" value="SRP54_N_sf"/>
</dbReference>
<dbReference type="GO" id="GO:0005047">
    <property type="term" value="F:signal recognition particle binding"/>
    <property type="evidence" value="ECO:0007669"/>
    <property type="project" value="TreeGrafter"/>
</dbReference>
<reference evidence="13 14" key="1">
    <citation type="submission" date="2020-07" db="EMBL/GenBank/DDBJ databases">
        <title>Complete genome and description of Selenomonas timonensis sp. nov., a new bacterium isolated from a gingivitis subject.</title>
        <authorList>
            <person name="Antezack A."/>
        </authorList>
    </citation>
    <scope>NUCLEOTIDE SEQUENCE [LARGE SCALE GENOMIC DNA]</scope>
    <source>
        <strain evidence="13 14">Marseille-Q3039</strain>
    </source>
</reference>
<dbReference type="InterPro" id="IPR027417">
    <property type="entry name" value="P-loop_NTPase"/>
</dbReference>
<dbReference type="CDD" id="cd17874">
    <property type="entry name" value="FtsY"/>
    <property type="match status" value="1"/>
</dbReference>
<evidence type="ECO:0000256" key="6">
    <source>
        <dbReference type="ARBA" id="ARBA00023136"/>
    </source>
</evidence>
<name>A0A7G7VIW4_9FIRM</name>
<comment type="catalytic activity">
    <reaction evidence="8 9">
        <text>GTP + H2O = GDP + phosphate + H(+)</text>
        <dbReference type="Rhea" id="RHEA:19669"/>
        <dbReference type="ChEBI" id="CHEBI:15377"/>
        <dbReference type="ChEBI" id="CHEBI:15378"/>
        <dbReference type="ChEBI" id="CHEBI:37565"/>
        <dbReference type="ChEBI" id="CHEBI:43474"/>
        <dbReference type="ChEBI" id="CHEBI:58189"/>
        <dbReference type="EC" id="3.6.5.4"/>
    </reaction>
</comment>
<keyword evidence="6 9" id="KW-0472">Membrane</keyword>
<proteinExistence type="inferred from homology"/>
<feature type="domain" description="AAA+ ATPase" evidence="10">
    <location>
        <begin position="115"/>
        <end position="295"/>
    </location>
</feature>
<comment type="similarity">
    <text evidence="9">Belongs to the GTP-binding SRP family. FtsY subfamily.</text>
</comment>
<dbReference type="InterPro" id="IPR003593">
    <property type="entry name" value="AAA+_ATPase"/>
</dbReference>
<feature type="binding site" evidence="9">
    <location>
        <begin position="123"/>
        <end position="130"/>
    </location>
    <ligand>
        <name>GTP</name>
        <dbReference type="ChEBI" id="CHEBI:37565"/>
    </ligand>
</feature>
<dbReference type="EMBL" id="CP060204">
    <property type="protein sequence ID" value="QNH54057.1"/>
    <property type="molecule type" value="Genomic_DNA"/>
</dbReference>
<evidence type="ECO:0000256" key="2">
    <source>
        <dbReference type="ARBA" id="ARBA00022490"/>
    </source>
</evidence>
<dbReference type="Pfam" id="PF02881">
    <property type="entry name" value="SRP54_N"/>
    <property type="match status" value="1"/>
</dbReference>
<evidence type="ECO:0000256" key="9">
    <source>
        <dbReference type="HAMAP-Rule" id="MF_00920"/>
    </source>
</evidence>
<feature type="binding site" evidence="9">
    <location>
        <begin position="205"/>
        <end position="209"/>
    </location>
    <ligand>
        <name>GTP</name>
        <dbReference type="ChEBI" id="CHEBI:37565"/>
    </ligand>
</feature>
<dbReference type="EC" id="3.6.5.4" evidence="9"/>
<keyword evidence="14" id="KW-1185">Reference proteome</keyword>
<dbReference type="SUPFAM" id="SSF47364">
    <property type="entry name" value="Domain of the SRP/SRP receptor G-proteins"/>
    <property type="match status" value="1"/>
</dbReference>